<dbReference type="EMBL" id="JAHZSV010000013">
    <property type="protein sequence ID" value="MBW8200374.1"/>
    <property type="molecule type" value="Genomic_DNA"/>
</dbReference>
<sequence>MHSPFVYQYVTKCLYSKKKLHKNKSINVLLKTIGYFGFQNVSIKNTPEVKELVKQNFPHIQFEENTVDLLYVDKIDMLLFQKICYEGKLHNDSLILIGSMYKNKGTLDQWKHLIALPEITVSIDMYYCGLISIRREQVKEHFTIRI</sequence>
<name>A0ABS7ETM2_9FLAO</name>
<reference evidence="1 2" key="1">
    <citation type="submission" date="2021-08" db="EMBL/GenBank/DDBJ databases">
        <title>Muricauda profundi sp. nov., a marine bacterium isolated from deep seawater of the Mariana Trench.</title>
        <authorList>
            <person name="Wei Y."/>
        </authorList>
    </citation>
    <scope>NUCLEOTIDE SEQUENCE [LARGE SCALE GENOMIC DNA]</scope>
    <source>
        <strain evidence="1 2">W52</strain>
    </source>
</reference>
<protein>
    <submittedName>
        <fullName evidence="1">Uncharacterized protein</fullName>
    </submittedName>
</protein>
<organism evidence="1 2">
    <name type="scientific">Flagellimonas abyssi</name>
    <dbReference type="NCBI Taxonomy" id="2864871"/>
    <lineage>
        <taxon>Bacteria</taxon>
        <taxon>Pseudomonadati</taxon>
        <taxon>Bacteroidota</taxon>
        <taxon>Flavobacteriia</taxon>
        <taxon>Flavobacteriales</taxon>
        <taxon>Flavobacteriaceae</taxon>
        <taxon>Flagellimonas</taxon>
    </lineage>
</organism>
<evidence type="ECO:0000313" key="2">
    <source>
        <dbReference type="Proteomes" id="UP001196136"/>
    </source>
</evidence>
<accession>A0ABS7ETM2</accession>
<keyword evidence="2" id="KW-1185">Reference proteome</keyword>
<evidence type="ECO:0000313" key="1">
    <source>
        <dbReference type="EMBL" id="MBW8200374.1"/>
    </source>
</evidence>
<dbReference type="Proteomes" id="UP001196136">
    <property type="component" value="Unassembled WGS sequence"/>
</dbReference>
<dbReference type="RefSeq" id="WP_220113874.1">
    <property type="nucleotide sequence ID" value="NZ_JAHZSV010000013.1"/>
</dbReference>
<gene>
    <name evidence="1" type="ORF">K1F36_11075</name>
</gene>
<proteinExistence type="predicted"/>
<comment type="caution">
    <text evidence="1">The sequence shown here is derived from an EMBL/GenBank/DDBJ whole genome shotgun (WGS) entry which is preliminary data.</text>
</comment>